<evidence type="ECO:0000313" key="3">
    <source>
        <dbReference type="Proteomes" id="UP000324354"/>
    </source>
</evidence>
<name>A0A5C0XNQ6_PYRFU</name>
<reference evidence="2 3" key="1">
    <citation type="submission" date="2017-08" db="EMBL/GenBank/DDBJ databases">
        <title>Resequencing and Reannotation of the genome of Pyrococcus furiosus type strain DSM3638.</title>
        <authorList>
            <person name="Reichelt R.M."/>
            <person name="Bunk B."/>
        </authorList>
    </citation>
    <scope>NUCLEOTIDE SEQUENCE [LARGE SCALE GENOMIC DNA]</scope>
    <source>
        <strain evidence="2 3">DSM 3638</strain>
    </source>
</reference>
<feature type="transmembrane region" description="Helical" evidence="1">
    <location>
        <begin position="158"/>
        <end position="177"/>
    </location>
</feature>
<feature type="transmembrane region" description="Helical" evidence="1">
    <location>
        <begin position="184"/>
        <end position="206"/>
    </location>
</feature>
<feature type="transmembrane region" description="Helical" evidence="1">
    <location>
        <begin position="35"/>
        <end position="52"/>
    </location>
</feature>
<dbReference type="AlphaFoldDB" id="A0A5C0XNQ6"/>
<keyword evidence="1" id="KW-1133">Transmembrane helix</keyword>
<dbReference type="EMBL" id="CP023154">
    <property type="protein sequence ID" value="QEK78553.1"/>
    <property type="molecule type" value="Genomic_DNA"/>
</dbReference>
<feature type="transmembrane region" description="Helical" evidence="1">
    <location>
        <begin position="113"/>
        <end position="138"/>
    </location>
</feature>
<gene>
    <name evidence="2" type="ORF">PFDSM3638_04410</name>
</gene>
<protein>
    <submittedName>
        <fullName evidence="2">ABC transporter permease</fullName>
    </submittedName>
</protein>
<dbReference type="RefSeq" id="WP_011012017.1">
    <property type="nucleotide sequence ID" value="NC_003413.1"/>
</dbReference>
<organism evidence="2 3">
    <name type="scientific">Pyrococcus furiosus (strain ATCC 43587 / DSM 3638 / JCM 8422 / Vc1)</name>
    <dbReference type="NCBI Taxonomy" id="186497"/>
    <lineage>
        <taxon>Archaea</taxon>
        <taxon>Methanobacteriati</taxon>
        <taxon>Methanobacteriota</taxon>
        <taxon>Thermococci</taxon>
        <taxon>Thermococcales</taxon>
        <taxon>Thermococcaceae</taxon>
        <taxon>Pyrococcus</taxon>
    </lineage>
</organism>
<keyword evidence="1" id="KW-0812">Transmembrane</keyword>
<dbReference type="GeneID" id="41712690"/>
<dbReference type="Proteomes" id="UP000324354">
    <property type="component" value="Chromosome"/>
</dbReference>
<keyword evidence="1" id="KW-0472">Membrane</keyword>
<dbReference type="OrthoDB" id="101013at2157"/>
<accession>A0A5C0XNQ6</accession>
<evidence type="ECO:0000256" key="1">
    <source>
        <dbReference type="SAM" id="Phobius"/>
    </source>
</evidence>
<feature type="transmembrane region" description="Helical" evidence="1">
    <location>
        <begin position="226"/>
        <end position="245"/>
    </location>
</feature>
<evidence type="ECO:0000313" key="2">
    <source>
        <dbReference type="EMBL" id="QEK78553.1"/>
    </source>
</evidence>
<feature type="transmembrane region" description="Helical" evidence="1">
    <location>
        <begin position="72"/>
        <end position="92"/>
    </location>
</feature>
<sequence>MSRIKTLFMWELNDPLKVGILLAGMLLNTSILHRSYLIVMSSLTISIGTSTLMDNPGNSPTTLVIEGVLRNFSFWMSSLLFLILLGVITFRLDRDSGYANSLYSLPYSKLEIFLVKFFTIIIFSAFLVFLPFFSVIVLSNFTIIDYLPSILFSDMIKFRLIMAIYTLLYSLSIITLLSLLSPNVFVGFIVSFLSIFIPIFLNIANIPPALFILSYYGSVSPFDQKLLISGMVVPAILLSLSGLLIDRRDVK</sequence>
<proteinExistence type="predicted"/>
<dbReference type="GeneID" id="13301480"/>